<dbReference type="Proteomes" id="UP000257016">
    <property type="component" value="Unassembled WGS sequence"/>
</dbReference>
<evidence type="ECO:0000313" key="1">
    <source>
        <dbReference type="EMBL" id="SOY59111.1"/>
    </source>
</evidence>
<proteinExistence type="predicted"/>
<evidence type="ECO:0000313" key="2">
    <source>
        <dbReference type="Proteomes" id="UP000257016"/>
    </source>
</evidence>
<accession>A0A975X5J1</accession>
<protein>
    <submittedName>
        <fullName evidence="1">Uncharacterized protein</fullName>
    </submittedName>
</protein>
<sequence length="55" mass="6170">MMDCDASPPLLEWPHVHAPFLCMTQVLRRGDNKDETGYLNGNSHVERCTDVVGGR</sequence>
<organism evidence="1 2">
    <name type="scientific">Cupriavidus taiwanensis</name>
    <dbReference type="NCBI Taxonomy" id="164546"/>
    <lineage>
        <taxon>Bacteria</taxon>
        <taxon>Pseudomonadati</taxon>
        <taxon>Pseudomonadota</taxon>
        <taxon>Betaproteobacteria</taxon>
        <taxon>Burkholderiales</taxon>
        <taxon>Burkholderiaceae</taxon>
        <taxon>Cupriavidus</taxon>
    </lineage>
</organism>
<reference evidence="1 2" key="1">
    <citation type="submission" date="2018-01" db="EMBL/GenBank/DDBJ databases">
        <authorList>
            <person name="Clerissi C."/>
        </authorList>
    </citation>
    <scope>NUCLEOTIDE SEQUENCE [LARGE SCALE GENOMIC DNA]</scope>
    <source>
        <strain evidence="1">Cupriavidus taiwanensis LMG 19430</strain>
    </source>
</reference>
<dbReference type="AlphaFoldDB" id="A0A975X5J1"/>
<name>A0A975X5J1_9BURK</name>
<dbReference type="EMBL" id="OFSN01000002">
    <property type="protein sequence ID" value="SOY59111.1"/>
    <property type="molecule type" value="Genomic_DNA"/>
</dbReference>
<gene>
    <name evidence="1" type="ORF">CBM2586_A100174</name>
</gene>
<comment type="caution">
    <text evidence="1">The sequence shown here is derived from an EMBL/GenBank/DDBJ whole genome shotgun (WGS) entry which is preliminary data.</text>
</comment>